<feature type="transmembrane region" description="Helical" evidence="8">
    <location>
        <begin position="72"/>
        <end position="91"/>
    </location>
</feature>
<evidence type="ECO:0000256" key="5">
    <source>
        <dbReference type="ARBA" id="ARBA00022989"/>
    </source>
</evidence>
<dbReference type="EMBL" id="BTGB01000001">
    <property type="protein sequence ID" value="GMM45114.1"/>
    <property type="molecule type" value="Genomic_DNA"/>
</dbReference>
<proteinExistence type="predicted"/>
<keyword evidence="6" id="KW-0443">Lipid metabolism</keyword>
<organism evidence="9 10">
    <name type="scientific">Pichia kluyveri</name>
    <name type="common">Yeast</name>
    <dbReference type="NCBI Taxonomy" id="36015"/>
    <lineage>
        <taxon>Eukaryota</taxon>
        <taxon>Fungi</taxon>
        <taxon>Dikarya</taxon>
        <taxon>Ascomycota</taxon>
        <taxon>Saccharomycotina</taxon>
        <taxon>Pichiomycetes</taxon>
        <taxon>Pichiales</taxon>
        <taxon>Pichiaceae</taxon>
        <taxon>Pichia</taxon>
    </lineage>
</organism>
<keyword evidence="7 8" id="KW-0472">Membrane</keyword>
<keyword evidence="3" id="KW-0378">Hydrolase</keyword>
<feature type="transmembrane region" description="Helical" evidence="8">
    <location>
        <begin position="33"/>
        <end position="52"/>
    </location>
</feature>
<dbReference type="InterPro" id="IPR019388">
    <property type="entry name" value="FIT"/>
</dbReference>
<keyword evidence="10" id="KW-1185">Reference proteome</keyword>
<evidence type="ECO:0000256" key="4">
    <source>
        <dbReference type="ARBA" id="ARBA00022824"/>
    </source>
</evidence>
<evidence type="ECO:0000256" key="2">
    <source>
        <dbReference type="ARBA" id="ARBA00022692"/>
    </source>
</evidence>
<evidence type="ECO:0000256" key="6">
    <source>
        <dbReference type="ARBA" id="ARBA00023098"/>
    </source>
</evidence>
<dbReference type="PANTHER" id="PTHR23129">
    <property type="entry name" value="ACYL-COENZYME A DIPHOSPHATASE FITM2"/>
    <property type="match status" value="1"/>
</dbReference>
<evidence type="ECO:0000313" key="10">
    <source>
        <dbReference type="Proteomes" id="UP001378960"/>
    </source>
</evidence>
<gene>
    <name evidence="9" type="ORF">DAPK24_016890</name>
</gene>
<reference evidence="9 10" key="1">
    <citation type="journal article" date="2023" name="Elife">
        <title>Identification of key yeast species and microbe-microbe interactions impacting larval growth of Drosophila in the wild.</title>
        <authorList>
            <person name="Mure A."/>
            <person name="Sugiura Y."/>
            <person name="Maeda R."/>
            <person name="Honda K."/>
            <person name="Sakurai N."/>
            <person name="Takahashi Y."/>
            <person name="Watada M."/>
            <person name="Katoh T."/>
            <person name="Gotoh A."/>
            <person name="Gotoh Y."/>
            <person name="Taniguchi I."/>
            <person name="Nakamura K."/>
            <person name="Hayashi T."/>
            <person name="Katayama T."/>
            <person name="Uemura T."/>
            <person name="Hattori Y."/>
        </authorList>
    </citation>
    <scope>NUCLEOTIDE SEQUENCE [LARGE SCALE GENOMIC DNA]</scope>
    <source>
        <strain evidence="9 10">PK-24</strain>
    </source>
</reference>
<feature type="transmembrane region" description="Helical" evidence="8">
    <location>
        <begin position="248"/>
        <end position="266"/>
    </location>
</feature>
<evidence type="ECO:0000256" key="1">
    <source>
        <dbReference type="ARBA" id="ARBA00004477"/>
    </source>
</evidence>
<comment type="subcellular location">
    <subcellularLocation>
        <location evidence="1">Endoplasmic reticulum membrane</location>
        <topology evidence="1">Multi-pass membrane protein</topology>
    </subcellularLocation>
</comment>
<name>A0AAV5R0V0_PICKL</name>
<keyword evidence="4" id="KW-0256">Endoplasmic reticulum</keyword>
<dbReference type="Pfam" id="PF10261">
    <property type="entry name" value="FIT"/>
    <property type="match status" value="1"/>
</dbReference>
<feature type="transmembrane region" description="Helical" evidence="8">
    <location>
        <begin position="103"/>
        <end position="125"/>
    </location>
</feature>
<dbReference type="GO" id="GO:0005789">
    <property type="term" value="C:endoplasmic reticulum membrane"/>
    <property type="evidence" value="ECO:0007669"/>
    <property type="project" value="UniProtKB-SubCell"/>
</dbReference>
<feature type="transmembrane region" description="Helical" evidence="8">
    <location>
        <begin position="278"/>
        <end position="295"/>
    </location>
</feature>
<comment type="caution">
    <text evidence="9">The sequence shown here is derived from an EMBL/GenBank/DDBJ whole genome shotgun (WGS) entry which is preliminary data.</text>
</comment>
<evidence type="ECO:0000313" key="9">
    <source>
        <dbReference type="EMBL" id="GMM45114.1"/>
    </source>
</evidence>
<feature type="transmembrane region" description="Helical" evidence="8">
    <location>
        <begin position="207"/>
        <end position="227"/>
    </location>
</feature>
<dbReference type="GO" id="GO:0034389">
    <property type="term" value="P:lipid droplet organization"/>
    <property type="evidence" value="ECO:0007669"/>
    <property type="project" value="TreeGrafter"/>
</dbReference>
<dbReference type="PANTHER" id="PTHR23129:SF0">
    <property type="entry name" value="ACYL-COENZYME A DIPHOSPHATASE FITM2"/>
    <property type="match status" value="1"/>
</dbReference>
<dbReference type="GO" id="GO:0019915">
    <property type="term" value="P:lipid storage"/>
    <property type="evidence" value="ECO:0007669"/>
    <property type="project" value="InterPro"/>
</dbReference>
<protein>
    <submittedName>
        <fullName evidence="9">Scs3 protein</fullName>
    </submittedName>
</protein>
<sequence length="304" mass="35261">MQFEEHPFPKHVQTIGEKIHIISEKCKLSKHQLIILIIIPFIIIFGQIMSYISPDESIHNYFTSRGNLINTYFVKFSWFWTIVTYLNIIINKLRKGSINNRKFILSISRVLLITLCWYLFTQWFFGPPIMDRVFLLTGGKCVDVDYNKIPEKIKHLFKLSMSQISNNDNDIDIDIEKQLAYSNQISSATCKIYKGKWEGGHDPSGHVFILTLSVCLLIVETIEFYTIEDEIFHNFFNNVITLNQVLKSPIFMTMIVVITALSMLFMTVLKYHSLGEQLAGFSVSVFALWLVNRIIELIGLNRTS</sequence>
<evidence type="ECO:0000256" key="3">
    <source>
        <dbReference type="ARBA" id="ARBA00022801"/>
    </source>
</evidence>
<evidence type="ECO:0000256" key="8">
    <source>
        <dbReference type="SAM" id="Phobius"/>
    </source>
</evidence>
<dbReference type="AlphaFoldDB" id="A0AAV5R0V0"/>
<keyword evidence="2 8" id="KW-0812">Transmembrane</keyword>
<dbReference type="GO" id="GO:0010945">
    <property type="term" value="F:coenzyme A diphosphatase activity"/>
    <property type="evidence" value="ECO:0007669"/>
    <property type="project" value="InterPro"/>
</dbReference>
<dbReference type="GO" id="GO:0008654">
    <property type="term" value="P:phospholipid biosynthetic process"/>
    <property type="evidence" value="ECO:0007669"/>
    <property type="project" value="TreeGrafter"/>
</dbReference>
<keyword evidence="5 8" id="KW-1133">Transmembrane helix</keyword>
<dbReference type="Proteomes" id="UP001378960">
    <property type="component" value="Unassembled WGS sequence"/>
</dbReference>
<evidence type="ECO:0000256" key="7">
    <source>
        <dbReference type="ARBA" id="ARBA00023136"/>
    </source>
</evidence>
<accession>A0AAV5R0V0</accession>